<dbReference type="Proteomes" id="UP000188268">
    <property type="component" value="Unassembled WGS sequence"/>
</dbReference>
<gene>
    <name evidence="1" type="ORF">CCACVL1_07059</name>
</gene>
<dbReference type="AlphaFoldDB" id="A0A1R3JA08"/>
<dbReference type="EMBL" id="AWWV01008296">
    <property type="protein sequence ID" value="OMO91664.1"/>
    <property type="molecule type" value="Genomic_DNA"/>
</dbReference>
<keyword evidence="2" id="KW-1185">Reference proteome</keyword>
<protein>
    <submittedName>
        <fullName evidence="1">Uncharacterized protein</fullName>
    </submittedName>
</protein>
<reference evidence="1 2" key="1">
    <citation type="submission" date="2013-09" db="EMBL/GenBank/DDBJ databases">
        <title>Corchorus capsularis genome sequencing.</title>
        <authorList>
            <person name="Alam M."/>
            <person name="Haque M.S."/>
            <person name="Islam M.S."/>
            <person name="Emdad E.M."/>
            <person name="Islam M.M."/>
            <person name="Ahmed B."/>
            <person name="Halim A."/>
            <person name="Hossen Q.M.M."/>
            <person name="Hossain M.Z."/>
            <person name="Ahmed R."/>
            <person name="Khan M.M."/>
            <person name="Islam R."/>
            <person name="Rashid M.M."/>
            <person name="Khan S.A."/>
            <person name="Rahman M.S."/>
            <person name="Alam M."/>
        </authorList>
    </citation>
    <scope>NUCLEOTIDE SEQUENCE [LARGE SCALE GENOMIC DNA]</scope>
    <source>
        <strain evidence="2">cv. CVL-1</strain>
        <tissue evidence="1">Whole seedling</tissue>
    </source>
</reference>
<evidence type="ECO:0000313" key="1">
    <source>
        <dbReference type="EMBL" id="OMO91664.1"/>
    </source>
</evidence>
<name>A0A1R3JA08_COCAP</name>
<dbReference type="Gramene" id="OMO91664">
    <property type="protein sequence ID" value="OMO91664"/>
    <property type="gene ID" value="CCACVL1_07059"/>
</dbReference>
<proteinExistence type="predicted"/>
<comment type="caution">
    <text evidence="1">The sequence shown here is derived from an EMBL/GenBank/DDBJ whole genome shotgun (WGS) entry which is preliminary data.</text>
</comment>
<accession>A0A1R3JA08</accession>
<organism evidence="1 2">
    <name type="scientific">Corchorus capsularis</name>
    <name type="common">Jute</name>
    <dbReference type="NCBI Taxonomy" id="210143"/>
    <lineage>
        <taxon>Eukaryota</taxon>
        <taxon>Viridiplantae</taxon>
        <taxon>Streptophyta</taxon>
        <taxon>Embryophyta</taxon>
        <taxon>Tracheophyta</taxon>
        <taxon>Spermatophyta</taxon>
        <taxon>Magnoliopsida</taxon>
        <taxon>eudicotyledons</taxon>
        <taxon>Gunneridae</taxon>
        <taxon>Pentapetalae</taxon>
        <taxon>rosids</taxon>
        <taxon>malvids</taxon>
        <taxon>Malvales</taxon>
        <taxon>Malvaceae</taxon>
        <taxon>Grewioideae</taxon>
        <taxon>Apeibeae</taxon>
        <taxon>Corchorus</taxon>
    </lineage>
</organism>
<evidence type="ECO:0000313" key="2">
    <source>
        <dbReference type="Proteomes" id="UP000188268"/>
    </source>
</evidence>
<sequence>MARVRGEDFPCIRLYVITKAYVSILRRNGYQPVSHRFYTVAC</sequence>